<dbReference type="InterPro" id="IPR019888">
    <property type="entry name" value="Tscrpt_reg_AsnC-like"/>
</dbReference>
<keyword evidence="1" id="KW-0805">Transcription regulation</keyword>
<dbReference type="RefSeq" id="WP_244729353.1">
    <property type="nucleotide sequence ID" value="NZ_CP095045.1"/>
</dbReference>
<proteinExistence type="predicted"/>
<dbReference type="SMART" id="SM00344">
    <property type="entry name" value="HTH_ASNC"/>
    <property type="match status" value="1"/>
</dbReference>
<accession>A0ABY4FPU4</accession>
<reference evidence="5 6" key="1">
    <citation type="submission" date="2022-04" db="EMBL/GenBank/DDBJ databases">
        <title>Leucobacter sp. isolated from rhizosphere of garlic.</title>
        <authorList>
            <person name="Won M."/>
            <person name="Lee C.-M."/>
            <person name="Woen H.-Y."/>
            <person name="Kwon S.-W."/>
        </authorList>
    </citation>
    <scope>NUCLEOTIDE SEQUENCE [LARGE SCALE GENOMIC DNA]</scope>
    <source>
        <strain evidence="5 6">H21R-40</strain>
    </source>
</reference>
<dbReference type="Proteomes" id="UP000831786">
    <property type="component" value="Chromosome"/>
</dbReference>
<dbReference type="SUPFAM" id="SSF46785">
    <property type="entry name" value="Winged helix' DNA-binding domain"/>
    <property type="match status" value="2"/>
</dbReference>
<evidence type="ECO:0000313" key="5">
    <source>
        <dbReference type="EMBL" id="UOQ58308.1"/>
    </source>
</evidence>
<dbReference type="PANTHER" id="PTHR30154">
    <property type="entry name" value="LEUCINE-RESPONSIVE REGULATORY PROTEIN"/>
    <property type="match status" value="1"/>
</dbReference>
<evidence type="ECO:0000256" key="3">
    <source>
        <dbReference type="ARBA" id="ARBA00023163"/>
    </source>
</evidence>
<protein>
    <submittedName>
        <fullName evidence="5">AsnC family transcriptional regulator</fullName>
    </submittedName>
</protein>
<dbReference type="InterPro" id="IPR036390">
    <property type="entry name" value="WH_DNA-bd_sf"/>
</dbReference>
<dbReference type="PANTHER" id="PTHR30154:SF34">
    <property type="entry name" value="TRANSCRIPTIONAL REGULATOR AZLB"/>
    <property type="match status" value="1"/>
</dbReference>
<keyword evidence="6" id="KW-1185">Reference proteome</keyword>
<dbReference type="Gene3D" id="1.10.10.10">
    <property type="entry name" value="Winged helix-like DNA-binding domain superfamily/Winged helix DNA-binding domain"/>
    <property type="match status" value="2"/>
</dbReference>
<name>A0ABY4FPU4_9MICO</name>
<organism evidence="5 6">
    <name type="scientific">Leucobacter allii</name>
    <dbReference type="NCBI Taxonomy" id="2932247"/>
    <lineage>
        <taxon>Bacteria</taxon>
        <taxon>Bacillati</taxon>
        <taxon>Actinomycetota</taxon>
        <taxon>Actinomycetes</taxon>
        <taxon>Micrococcales</taxon>
        <taxon>Microbacteriaceae</taxon>
        <taxon>Leucobacter</taxon>
    </lineage>
</organism>
<dbReference type="Pfam" id="PF13404">
    <property type="entry name" value="HTH_AsnC-type"/>
    <property type="match status" value="2"/>
</dbReference>
<dbReference type="PROSITE" id="PS50956">
    <property type="entry name" value="HTH_ASNC_2"/>
    <property type="match status" value="1"/>
</dbReference>
<keyword evidence="2" id="KW-0238">DNA-binding</keyword>
<evidence type="ECO:0000256" key="1">
    <source>
        <dbReference type="ARBA" id="ARBA00023015"/>
    </source>
</evidence>
<dbReference type="InterPro" id="IPR036388">
    <property type="entry name" value="WH-like_DNA-bd_sf"/>
</dbReference>
<feature type="domain" description="HTH asnC-type" evidence="4">
    <location>
        <begin position="181"/>
        <end position="241"/>
    </location>
</feature>
<dbReference type="InterPro" id="IPR000485">
    <property type="entry name" value="AsnC-type_HTH_dom"/>
</dbReference>
<gene>
    <name evidence="5" type="ORF">MUN78_05560</name>
</gene>
<keyword evidence="3" id="KW-0804">Transcription</keyword>
<dbReference type="EMBL" id="CP095045">
    <property type="protein sequence ID" value="UOQ58308.1"/>
    <property type="molecule type" value="Genomic_DNA"/>
</dbReference>
<evidence type="ECO:0000259" key="4">
    <source>
        <dbReference type="PROSITE" id="PS50956"/>
    </source>
</evidence>
<evidence type="ECO:0000313" key="6">
    <source>
        <dbReference type="Proteomes" id="UP000831786"/>
    </source>
</evidence>
<dbReference type="PRINTS" id="PR00033">
    <property type="entry name" value="HTHASNC"/>
</dbReference>
<sequence length="337" mass="37150">MPDTLDRADREICAALLRNGRAPWRLIAQATGIQERTVARRGTRLLDSGLVRVKGLSQPGLVNRGEGYLARIACAPAELRGVAAWLAKRDETLWVATLVGSSTVIAECYLRFEDRAGFIEEELAALPITHASFAYIDHYRRTVRGWHPNILRPEQLEQLGENESRALAATSRAGEGRPFDPDDVDLQIIELLSTDGRLSIDAIASAVGIAKPTVRKRIAVMQETDFLSIRAVVDPALLGFPLEALLTVHAPLAELDAVGIALAEHWRTRWAVQLPSERRAQALVTAESRFELHALLRAFEARLAPLGGRVEASPLLTHYKRSDVLLPAAEEPRTAHR</sequence>
<evidence type="ECO:0000256" key="2">
    <source>
        <dbReference type="ARBA" id="ARBA00023125"/>
    </source>
</evidence>